<protein>
    <submittedName>
        <fullName evidence="1">Uncharacterized protein</fullName>
    </submittedName>
</protein>
<name>A0A9P4N882_9PLEO</name>
<reference evidence="2" key="1">
    <citation type="journal article" date="2020" name="Stud. Mycol.">
        <title>101 Dothideomycetes genomes: A test case for predicting lifestyles and emergence of pathogens.</title>
        <authorList>
            <person name="Haridas S."/>
            <person name="Albert R."/>
            <person name="Binder M."/>
            <person name="Bloem J."/>
            <person name="LaButti K."/>
            <person name="Salamov A."/>
            <person name="Andreopoulos B."/>
            <person name="Baker S."/>
            <person name="Barry K."/>
            <person name="Bills G."/>
            <person name="Bluhm B."/>
            <person name="Cannon C."/>
            <person name="Castanera R."/>
            <person name="Culley D."/>
            <person name="Daum C."/>
            <person name="Ezra D."/>
            <person name="Gonzalez J."/>
            <person name="Henrissat B."/>
            <person name="Kuo A."/>
            <person name="Liang C."/>
            <person name="Lipzen A."/>
            <person name="Lutzoni F."/>
            <person name="Magnuson J."/>
            <person name="Mondo S."/>
            <person name="Nolan M."/>
            <person name="Ohm R."/>
            <person name="Pangilinan J."/>
            <person name="Park H.-J."/>
            <person name="Ramirez L."/>
            <person name="Alfaro M."/>
            <person name="Sun H."/>
            <person name="Tritt A."/>
            <person name="Yoshinaga Y."/>
            <person name="Zwiers L.-H."/>
            <person name="Turgeon B."/>
            <person name="Goodwin S."/>
            <person name="Spatafora J."/>
            <person name="Crous P."/>
            <person name="Grigoriev I."/>
        </authorList>
    </citation>
    <scope>NUCLEOTIDE SEQUENCE [LARGE SCALE GENOMIC DNA]</scope>
    <source>
        <strain evidence="2">CBS 304.66</strain>
    </source>
</reference>
<feature type="non-terminal residue" evidence="1">
    <location>
        <position position="142"/>
    </location>
</feature>
<comment type="caution">
    <text evidence="1">The sequence shown here is derived from an EMBL/GenBank/DDBJ whole genome shotgun (WGS) entry which is preliminary data.</text>
</comment>
<sequence>AFISGPLDPSLEYFAQYYISRIDAAIHAGHDFVIGPVDGVDAMALDYLLSREVDPQRITIYMANFEFRDEARRQALEKRDVKVQMVGDIGATTRERDAKMTENSDYDILRYRTEKEAKALYGERWWPRVSNTEMNERRRRGI</sequence>
<accession>A0A9P4N882</accession>
<keyword evidence="2" id="KW-1185">Reference proteome</keyword>
<gene>
    <name evidence="1" type="ORF">CC78DRAFT_421879</name>
</gene>
<dbReference type="AlphaFoldDB" id="A0A9P4N882"/>
<dbReference type="Proteomes" id="UP000800093">
    <property type="component" value="Unassembled WGS sequence"/>
</dbReference>
<dbReference type="OrthoDB" id="5422905at2759"/>
<evidence type="ECO:0000313" key="1">
    <source>
        <dbReference type="EMBL" id="KAF2263996.1"/>
    </source>
</evidence>
<organism evidence="1 2">
    <name type="scientific">Lojkania enalia</name>
    <dbReference type="NCBI Taxonomy" id="147567"/>
    <lineage>
        <taxon>Eukaryota</taxon>
        <taxon>Fungi</taxon>
        <taxon>Dikarya</taxon>
        <taxon>Ascomycota</taxon>
        <taxon>Pezizomycotina</taxon>
        <taxon>Dothideomycetes</taxon>
        <taxon>Pleosporomycetidae</taxon>
        <taxon>Pleosporales</taxon>
        <taxon>Pleosporales incertae sedis</taxon>
        <taxon>Lojkania</taxon>
    </lineage>
</organism>
<dbReference type="EMBL" id="ML986620">
    <property type="protein sequence ID" value="KAF2263996.1"/>
    <property type="molecule type" value="Genomic_DNA"/>
</dbReference>
<feature type="non-terminal residue" evidence="1">
    <location>
        <position position="1"/>
    </location>
</feature>
<proteinExistence type="predicted"/>
<evidence type="ECO:0000313" key="2">
    <source>
        <dbReference type="Proteomes" id="UP000800093"/>
    </source>
</evidence>